<evidence type="ECO:0000313" key="2">
    <source>
        <dbReference type="EMBL" id="SDD05533.1"/>
    </source>
</evidence>
<organism evidence="2 3">
    <name type="scientific">Peptococcus niger</name>
    <dbReference type="NCBI Taxonomy" id="2741"/>
    <lineage>
        <taxon>Bacteria</taxon>
        <taxon>Bacillati</taxon>
        <taxon>Bacillota</taxon>
        <taxon>Clostridia</taxon>
        <taxon>Eubacteriales</taxon>
        <taxon>Peptococcaceae</taxon>
        <taxon>Peptococcus</taxon>
    </lineage>
</organism>
<dbReference type="RefSeq" id="WP_200781847.1">
    <property type="nucleotide sequence ID" value="NZ_FNAF01000001.1"/>
</dbReference>
<evidence type="ECO:0000313" key="3">
    <source>
        <dbReference type="Proteomes" id="UP000198995"/>
    </source>
</evidence>
<dbReference type="SUPFAM" id="SSF52540">
    <property type="entry name" value="P-loop containing nucleoside triphosphate hydrolases"/>
    <property type="match status" value="1"/>
</dbReference>
<evidence type="ECO:0000256" key="1">
    <source>
        <dbReference type="SAM" id="MobiDB-lite"/>
    </source>
</evidence>
<dbReference type="EMBL" id="FNAF01000001">
    <property type="protein sequence ID" value="SDD05533.1"/>
    <property type="molecule type" value="Genomic_DNA"/>
</dbReference>
<dbReference type="Pfam" id="PF13479">
    <property type="entry name" value="AAA_24"/>
    <property type="match status" value="1"/>
</dbReference>
<keyword evidence="3" id="KW-1185">Reference proteome</keyword>
<dbReference type="STRING" id="2741.SAMN04489866_10161"/>
<dbReference type="AlphaFoldDB" id="A0A1G6RM96"/>
<reference evidence="2 3" key="1">
    <citation type="submission" date="2016-10" db="EMBL/GenBank/DDBJ databases">
        <authorList>
            <person name="de Groot N.N."/>
        </authorList>
    </citation>
    <scope>NUCLEOTIDE SEQUENCE [LARGE SCALE GENOMIC DNA]</scope>
    <source>
        <strain evidence="2 3">DSM 20475</strain>
    </source>
</reference>
<feature type="region of interest" description="Disordered" evidence="1">
    <location>
        <begin position="247"/>
        <end position="302"/>
    </location>
</feature>
<accession>A0A1G6RM96</accession>
<dbReference type="InterPro" id="IPR027417">
    <property type="entry name" value="P-loop_NTPase"/>
</dbReference>
<gene>
    <name evidence="2" type="ORF">SAMN04489866_10161</name>
</gene>
<name>A0A1G6RM96_PEPNI</name>
<dbReference type="Proteomes" id="UP000198995">
    <property type="component" value="Unassembled WGS sequence"/>
</dbReference>
<proteinExistence type="predicted"/>
<protein>
    <submittedName>
        <fullName evidence="2">AAA domain-containing protein</fullName>
    </submittedName>
</protein>
<sequence length="390" mass="43106">MFTITSGVIKRAQKVVIYGPEGIGKTTLASKFPNPIFIDTEGGSAQLDVARLPQPTSWQMLLQEVDYISANPLCETLVIDTADWAEKLCMQQICAKHQVDGIEGIGYGKGYTYLEEEFGRFLNRLSDLIDRGINVVITAHSFIRKFEQPDEMGAYDRWELKLQKKTAPLLKEWADMLLFCNYETLVVNVDNQGARKGKNKAQGGKRVMYTNHTPTWDAKNRHGLPPKLDMDYGKIEHIFADTSSIMQAAQGAAKTPEQGASPSSMEGPEPIPAPAPEASVTPPADIAQNPPHQLSPKQEVPGTEITDSDVIATAEALFPPDLDIRHEGLLDLMLANDVSESEIRKVVGAKGYYPVDTPINMYDDGFIEAVLIQAWPAVYQMIEETRKAGK</sequence>